<proteinExistence type="predicted"/>
<feature type="non-terminal residue" evidence="1">
    <location>
        <position position="1"/>
    </location>
</feature>
<sequence length="396" mass="45164">NSRNDPFNTLPAPLNEVDEILLARFRTVERWPWCPINGQGLWPQFAYSDQLVFHATMYSFGTHFKCRIHEGNTIPPLDPEADMRIIQHKLAAIALINDRLSDERQAVSDGCIAAVATLTNMALVLDSHEEAKKHMQGLHAVINMRGGLLSLGDGVRTHLQRLISFNDLIYSELFDEELRFPPLVDVWNGAWSTLDLPESSGPLPGLSRAELEYFKIYPHPVLEVLDDIRQLCYSEQTKPLEQANDTARMIRCDVCLKLERRLRLFIQSESPPSSNAIDGPFWKATALAALIHVHRSLRGNPLRYRHFTVLTTQLYDTLLTMDDGLPELDFSPSIAVWILSTGCFTCTSPVIRPEFLEMLRKACTKFGIVTWSNFHGTVSRFLWTGQADEERYRELW</sequence>
<dbReference type="RefSeq" id="XP_013259503.1">
    <property type="nucleotide sequence ID" value="XM_013404049.1"/>
</dbReference>
<dbReference type="HOGENOM" id="CLU_697482_0_0_1"/>
<dbReference type="Pfam" id="PF11951">
    <property type="entry name" value="Fungal_trans_2"/>
    <property type="match status" value="1"/>
</dbReference>
<dbReference type="GeneID" id="25282017"/>
<reference evidence="1 2" key="1">
    <citation type="submission" date="2013-03" db="EMBL/GenBank/DDBJ databases">
        <title>The Genome Sequence of Exophiala aquamarina CBS 119918.</title>
        <authorList>
            <consortium name="The Broad Institute Genomics Platform"/>
            <person name="Cuomo C."/>
            <person name="de Hoog S."/>
            <person name="Gorbushina A."/>
            <person name="Walker B."/>
            <person name="Young S.K."/>
            <person name="Zeng Q."/>
            <person name="Gargeya S."/>
            <person name="Fitzgerald M."/>
            <person name="Haas B."/>
            <person name="Abouelleil A."/>
            <person name="Allen A.W."/>
            <person name="Alvarado L."/>
            <person name="Arachchi H.M."/>
            <person name="Berlin A.M."/>
            <person name="Chapman S.B."/>
            <person name="Gainer-Dewar J."/>
            <person name="Goldberg J."/>
            <person name="Griggs A."/>
            <person name="Gujja S."/>
            <person name="Hansen M."/>
            <person name="Howarth C."/>
            <person name="Imamovic A."/>
            <person name="Ireland A."/>
            <person name="Larimer J."/>
            <person name="McCowan C."/>
            <person name="Murphy C."/>
            <person name="Pearson M."/>
            <person name="Poon T.W."/>
            <person name="Priest M."/>
            <person name="Roberts A."/>
            <person name="Saif S."/>
            <person name="Shea T."/>
            <person name="Sisk P."/>
            <person name="Sykes S."/>
            <person name="Wortman J."/>
            <person name="Nusbaum C."/>
            <person name="Birren B."/>
        </authorList>
    </citation>
    <scope>NUCLEOTIDE SEQUENCE [LARGE SCALE GENOMIC DNA]</scope>
    <source>
        <strain evidence="1 2">CBS 119918</strain>
    </source>
</reference>
<gene>
    <name evidence="1" type="ORF">A1O9_07103</name>
</gene>
<evidence type="ECO:0008006" key="3">
    <source>
        <dbReference type="Google" id="ProtNLM"/>
    </source>
</evidence>
<protein>
    <recommendedName>
        <fullName evidence="3">Transcription factor domain-containing protein</fullName>
    </recommendedName>
</protein>
<dbReference type="Proteomes" id="UP000027920">
    <property type="component" value="Unassembled WGS sequence"/>
</dbReference>
<evidence type="ECO:0000313" key="1">
    <source>
        <dbReference type="EMBL" id="KEF56913.1"/>
    </source>
</evidence>
<dbReference type="OrthoDB" id="4158087at2759"/>
<keyword evidence="2" id="KW-1185">Reference proteome</keyword>
<evidence type="ECO:0000313" key="2">
    <source>
        <dbReference type="Proteomes" id="UP000027920"/>
    </source>
</evidence>
<feature type="non-terminal residue" evidence="1">
    <location>
        <position position="396"/>
    </location>
</feature>
<accession>A0A072PC95</accession>
<comment type="caution">
    <text evidence="1">The sequence shown here is derived from an EMBL/GenBank/DDBJ whole genome shotgun (WGS) entry which is preliminary data.</text>
</comment>
<dbReference type="EMBL" id="AMGV01000005">
    <property type="protein sequence ID" value="KEF56913.1"/>
    <property type="molecule type" value="Genomic_DNA"/>
</dbReference>
<dbReference type="VEuPathDB" id="FungiDB:A1O9_07103"/>
<organism evidence="1 2">
    <name type="scientific">Exophiala aquamarina CBS 119918</name>
    <dbReference type="NCBI Taxonomy" id="1182545"/>
    <lineage>
        <taxon>Eukaryota</taxon>
        <taxon>Fungi</taxon>
        <taxon>Dikarya</taxon>
        <taxon>Ascomycota</taxon>
        <taxon>Pezizomycotina</taxon>
        <taxon>Eurotiomycetes</taxon>
        <taxon>Chaetothyriomycetidae</taxon>
        <taxon>Chaetothyriales</taxon>
        <taxon>Herpotrichiellaceae</taxon>
        <taxon>Exophiala</taxon>
    </lineage>
</organism>
<name>A0A072PC95_9EURO</name>
<dbReference type="STRING" id="1182545.A0A072PC95"/>
<dbReference type="AlphaFoldDB" id="A0A072PC95"/>
<dbReference type="PANTHER" id="PTHR37540">
    <property type="entry name" value="TRANSCRIPTION FACTOR (ACR-2), PUTATIVE-RELATED-RELATED"/>
    <property type="match status" value="1"/>
</dbReference>
<dbReference type="PANTHER" id="PTHR37540:SF10">
    <property type="entry name" value="SIGMA-70 REGION 2 FAMILY PROTEIN"/>
    <property type="match status" value="1"/>
</dbReference>
<dbReference type="InterPro" id="IPR021858">
    <property type="entry name" value="Fun_TF"/>
</dbReference>